<dbReference type="OrthoDB" id="6270329at2759"/>
<feature type="non-terminal residue" evidence="2">
    <location>
        <position position="236"/>
    </location>
</feature>
<proteinExistence type="predicted"/>
<evidence type="ECO:0000313" key="3">
    <source>
        <dbReference type="Proteomes" id="UP000765507"/>
    </source>
</evidence>
<keyword evidence="3" id="KW-1185">Reference proteome</keyword>
<feature type="region of interest" description="Disordered" evidence="1">
    <location>
        <begin position="53"/>
        <end position="72"/>
    </location>
</feature>
<feature type="non-terminal residue" evidence="2">
    <location>
        <position position="1"/>
    </location>
</feature>
<feature type="region of interest" description="Disordered" evidence="1">
    <location>
        <begin position="88"/>
        <end position="144"/>
    </location>
</feature>
<organism evidence="2 3">
    <name type="scientific">Chelydra serpentina</name>
    <name type="common">Snapping turtle</name>
    <name type="synonym">Testudo serpentina</name>
    <dbReference type="NCBI Taxonomy" id="8475"/>
    <lineage>
        <taxon>Eukaryota</taxon>
        <taxon>Metazoa</taxon>
        <taxon>Chordata</taxon>
        <taxon>Craniata</taxon>
        <taxon>Vertebrata</taxon>
        <taxon>Euteleostomi</taxon>
        <taxon>Archelosauria</taxon>
        <taxon>Testudinata</taxon>
        <taxon>Testudines</taxon>
        <taxon>Cryptodira</taxon>
        <taxon>Durocryptodira</taxon>
        <taxon>Americhelydia</taxon>
        <taxon>Chelydroidea</taxon>
        <taxon>Chelydridae</taxon>
        <taxon>Chelydra</taxon>
    </lineage>
</organism>
<accession>A0A8T1T3X5</accession>
<dbReference type="EMBL" id="JAHGAV010000044">
    <property type="protein sequence ID" value="KAG6935485.1"/>
    <property type="molecule type" value="Genomic_DNA"/>
</dbReference>
<sequence>TLASSELATDEFLTYDELSDSSFCGVSPEEYRRFQEILERKCHQYQLFQTFNRDQETPHASEAQEEGSEQSMLQDQWLAKYPLGQSRAECPPLVGDSAMSKEKGTNHKAGPRPQNAVNGDREQANVDKSTEGQKEPEPVSLTPANIATGPKALVIPHHARHYVSYMNLVQEDTSAECLSDQPSPSMLSHQCSKGIQGKLDEETRWSLTCKRSRQLLNKQHKSQLLKDRALRIMEER</sequence>
<evidence type="ECO:0000313" key="2">
    <source>
        <dbReference type="EMBL" id="KAG6935485.1"/>
    </source>
</evidence>
<dbReference type="AlphaFoldDB" id="A0A8T1T3X5"/>
<protein>
    <submittedName>
        <fullName evidence="2">Uncharacterized protein</fullName>
    </submittedName>
</protein>
<comment type="caution">
    <text evidence="2">The sequence shown here is derived from an EMBL/GenBank/DDBJ whole genome shotgun (WGS) entry which is preliminary data.</text>
</comment>
<name>A0A8T1T3X5_CHESE</name>
<reference evidence="2 3" key="1">
    <citation type="journal article" date="2020" name="G3 (Bethesda)">
        <title>Draft Genome of the Common Snapping Turtle, Chelydra serpentina, a Model for Phenotypic Plasticity in Reptiles.</title>
        <authorList>
            <person name="Das D."/>
            <person name="Singh S.K."/>
            <person name="Bierstedt J."/>
            <person name="Erickson A."/>
            <person name="Galli G.L.J."/>
            <person name="Crossley D.A. 2nd"/>
            <person name="Rhen T."/>
        </authorList>
    </citation>
    <scope>NUCLEOTIDE SEQUENCE [LARGE SCALE GENOMIC DNA]</scope>
    <source>
        <strain evidence="2">KW</strain>
    </source>
</reference>
<feature type="compositionally biased region" description="Basic and acidic residues" evidence="1">
    <location>
        <begin position="119"/>
        <end position="137"/>
    </location>
</feature>
<gene>
    <name evidence="2" type="ORF">G0U57_014998</name>
</gene>
<evidence type="ECO:0000256" key="1">
    <source>
        <dbReference type="SAM" id="MobiDB-lite"/>
    </source>
</evidence>
<dbReference type="Proteomes" id="UP000765507">
    <property type="component" value="Unassembled WGS sequence"/>
</dbReference>